<dbReference type="GO" id="GO:0003677">
    <property type="term" value="F:DNA binding"/>
    <property type="evidence" value="ECO:0007669"/>
    <property type="project" value="InterPro"/>
</dbReference>
<feature type="domain" description="C2H2-type" evidence="2">
    <location>
        <begin position="830"/>
        <end position="855"/>
    </location>
</feature>
<feature type="compositionally biased region" description="Pro residues" evidence="1">
    <location>
        <begin position="182"/>
        <end position="200"/>
    </location>
</feature>
<evidence type="ECO:0000256" key="1">
    <source>
        <dbReference type="SAM" id="MobiDB-lite"/>
    </source>
</evidence>
<evidence type="ECO:0000313" key="3">
    <source>
        <dbReference type="EMBL" id="GMI08336.1"/>
    </source>
</evidence>
<feature type="compositionally biased region" description="Low complexity" evidence="1">
    <location>
        <begin position="201"/>
        <end position="213"/>
    </location>
</feature>
<feature type="compositionally biased region" description="Basic residues" evidence="1">
    <location>
        <begin position="596"/>
        <end position="606"/>
    </location>
</feature>
<comment type="caution">
    <text evidence="3">The sequence shown here is derived from an EMBL/GenBank/DDBJ whole genome shotgun (WGS) entry which is preliminary data.</text>
</comment>
<proteinExistence type="predicted"/>
<accession>A0A9W7FA23</accession>
<dbReference type="Proteomes" id="UP001165160">
    <property type="component" value="Unassembled WGS sequence"/>
</dbReference>
<feature type="compositionally biased region" description="Polar residues" evidence="1">
    <location>
        <begin position="572"/>
        <end position="589"/>
    </location>
</feature>
<dbReference type="AlphaFoldDB" id="A0A9W7FA23"/>
<feature type="domain" description="C2H2-type" evidence="2">
    <location>
        <begin position="797"/>
        <end position="823"/>
    </location>
</feature>
<feature type="region of interest" description="Disordered" evidence="1">
    <location>
        <begin position="162"/>
        <end position="235"/>
    </location>
</feature>
<dbReference type="Gene3D" id="3.30.160.60">
    <property type="entry name" value="Classic Zinc Finger"/>
    <property type="match status" value="1"/>
</dbReference>
<feature type="compositionally biased region" description="Low complexity" evidence="1">
    <location>
        <begin position="168"/>
        <end position="178"/>
    </location>
</feature>
<name>A0A9W7FA23_9STRA</name>
<gene>
    <name evidence="3" type="ORF">TrVE_jg1920</name>
</gene>
<dbReference type="InterPro" id="IPR017956">
    <property type="entry name" value="AT_hook_DNA-bd_motif"/>
</dbReference>
<dbReference type="EMBL" id="BRXX01000380">
    <property type="protein sequence ID" value="GMI08336.1"/>
    <property type="molecule type" value="Genomic_DNA"/>
</dbReference>
<protein>
    <recommendedName>
        <fullName evidence="2">C2H2-type domain-containing protein</fullName>
    </recommendedName>
</protein>
<evidence type="ECO:0000313" key="4">
    <source>
        <dbReference type="Proteomes" id="UP001165160"/>
    </source>
</evidence>
<dbReference type="InterPro" id="IPR013087">
    <property type="entry name" value="Znf_C2H2_type"/>
</dbReference>
<dbReference type="SMART" id="SM00384">
    <property type="entry name" value="AT_hook"/>
    <property type="match status" value="4"/>
</dbReference>
<feature type="compositionally biased region" description="Low complexity" evidence="1">
    <location>
        <begin position="221"/>
        <end position="230"/>
    </location>
</feature>
<reference evidence="4" key="1">
    <citation type="journal article" date="2023" name="Commun. Biol.">
        <title>Genome analysis of Parmales, the sister group of diatoms, reveals the evolutionary specialization of diatoms from phago-mixotrophs to photoautotrophs.</title>
        <authorList>
            <person name="Ban H."/>
            <person name="Sato S."/>
            <person name="Yoshikawa S."/>
            <person name="Yamada K."/>
            <person name="Nakamura Y."/>
            <person name="Ichinomiya M."/>
            <person name="Sato N."/>
            <person name="Blanc-Mathieu R."/>
            <person name="Endo H."/>
            <person name="Kuwata A."/>
            <person name="Ogata H."/>
        </authorList>
    </citation>
    <scope>NUCLEOTIDE SEQUENCE [LARGE SCALE GENOMIC DNA]</scope>
    <source>
        <strain evidence="4">NIES 3699</strain>
    </source>
</reference>
<feature type="compositionally biased region" description="Basic residues" evidence="1">
    <location>
        <begin position="765"/>
        <end position="776"/>
    </location>
</feature>
<feature type="region of interest" description="Disordered" evidence="1">
    <location>
        <begin position="505"/>
        <end position="785"/>
    </location>
</feature>
<evidence type="ECO:0000259" key="2">
    <source>
        <dbReference type="SMART" id="SM00355"/>
    </source>
</evidence>
<dbReference type="SMART" id="SM00355">
    <property type="entry name" value="ZnF_C2H2"/>
    <property type="match status" value="2"/>
</dbReference>
<feature type="compositionally biased region" description="Polar residues" evidence="1">
    <location>
        <begin position="738"/>
        <end position="748"/>
    </location>
</feature>
<feature type="compositionally biased region" description="Low complexity" evidence="1">
    <location>
        <begin position="557"/>
        <end position="571"/>
    </location>
</feature>
<sequence length="865" mass="95991">MILNEDFRQNYEKGKKKVLGVLSSTREIFNNKKLPEVAKYTKVKTYCSRAIIVIYLMTDGAIYNSTGDKTPPSDKDEWLDRLVKNVGGWSSNPFGIKTSKITLKGARAILNELWKVVWRKLYKQDTIPGRETVDDPFTDNDAKLLLPENGDSFEKHISKLVKDAAKKAAGPPSISSPHHAPHPAPHPAPHSAPHPAPHPAPHTATPTLSSIPSLPTPPTSPSTNHPNSDSYENPCSIPEGFRLDLEGDNYNSYVNFLPKNFDLKKAMRELDCWDEVEKNEWLSLYLDIDHSLLSVGRGAATPANHCLIMASTSSTGKRGHLKCLNAEGLLAKKMLGDAVDVTLDEIWTDAAKKVEGKTSATLSCHCSAQYVYFPNKDGKEMEVFLEDFAELFVEYGELLEWCFLNCCNGSNLAREILEKWRFKWGPDKPPPSIIYWKVDIVPDNYACEIGAYISWKIKLGSKFSSLASDTKEYCRSGGAKWKDPIGGEIIRCILPDVIENKRKEAHNNADSSQKRANAAPKTTEDNEAPKNSAPDLQHYPSYSDGNSFEISPEGDETSVSSLTSVSSEDTTPSVEVTNAPRNSASNTASGDEPAPKIKRKVGRPRKVPNDSAVRSEQASKKRRFYNVDPDTATQRKPQVAPKATEENNKRGPGRPAGSKNKAKKAKTQELPKGPKKKKRRMDNGDSDTFIQRNSERDIARSDPDQIPLTYTSFGGPASYTRNKSAPKNRGPGRPLGSKNKTNRSTDATEQVPVKKKQGPGQPKRGPGRPKGSRKKVNASTRTGENLWTTDGVDGWKYSCDRPGCSYGTNHCKDDLRRHKANEHDIGVIWHHCGQVGCDYKAKEKGNLKVHKRNVHKFFCVECTEE</sequence>
<organism evidence="3 4">
    <name type="scientific">Triparma verrucosa</name>
    <dbReference type="NCBI Taxonomy" id="1606542"/>
    <lineage>
        <taxon>Eukaryota</taxon>
        <taxon>Sar</taxon>
        <taxon>Stramenopiles</taxon>
        <taxon>Ochrophyta</taxon>
        <taxon>Bolidophyceae</taxon>
        <taxon>Parmales</taxon>
        <taxon>Triparmaceae</taxon>
        <taxon>Triparma</taxon>
    </lineage>
</organism>
<keyword evidence="4" id="KW-1185">Reference proteome</keyword>
<feature type="compositionally biased region" description="Basic and acidic residues" evidence="1">
    <location>
        <begin position="693"/>
        <end position="703"/>
    </location>
</feature>